<keyword evidence="2" id="KW-0732">Signal</keyword>
<dbReference type="SUPFAM" id="SSF89392">
    <property type="entry name" value="Prokaryotic lipoproteins and lipoprotein localization factors"/>
    <property type="match status" value="1"/>
</dbReference>
<reference evidence="3 4" key="1">
    <citation type="submission" date="2019-03" db="EMBL/GenBank/DDBJ databases">
        <title>Genomics of glacier-inhabiting Cryobacterium strains.</title>
        <authorList>
            <person name="Liu Q."/>
            <person name="Xin Y.-H."/>
        </authorList>
    </citation>
    <scope>NUCLEOTIDE SEQUENCE [LARGE SCALE GENOMIC DNA]</scope>
    <source>
        <strain evidence="3 4">Hh14</strain>
    </source>
</reference>
<dbReference type="InterPro" id="IPR052944">
    <property type="entry name" value="Sporulation_related"/>
</dbReference>
<dbReference type="InterPro" id="IPR029046">
    <property type="entry name" value="LolA/LolB/LppX"/>
</dbReference>
<dbReference type="PANTHER" id="PTHR37507">
    <property type="entry name" value="SPORULATION PROTEIN YDCC"/>
    <property type="match status" value="1"/>
</dbReference>
<proteinExistence type="predicted"/>
<evidence type="ECO:0000256" key="2">
    <source>
        <dbReference type="SAM" id="SignalP"/>
    </source>
</evidence>
<dbReference type="EMBL" id="SOHE01000060">
    <property type="protein sequence ID" value="TFD47890.1"/>
    <property type="molecule type" value="Genomic_DNA"/>
</dbReference>
<protein>
    <submittedName>
        <fullName evidence="3">DUF2092 domain-containing protein</fullName>
    </submittedName>
</protein>
<dbReference type="Proteomes" id="UP000297447">
    <property type="component" value="Unassembled WGS sequence"/>
</dbReference>
<dbReference type="AlphaFoldDB" id="A0A4R8ZWN6"/>
<sequence length="379" mass="38808">MRWLPAVVVPAVIAVAVVAVPMQAGAAVDLPDKTAQEVLGLVSDSTVSSFSGTLEQTSNLGLPDLGSALSSMPSGSGDSETDAAASAATTALELLTGSHTARVFADGADNLRVQVIDSLNERNLIVNGDEVWFYDSETNEATHLAIPADVHADARAELEDATAKAQAEAGAMPTPAELADRLLSDLDASTEVTVGTDTAIAGRDAYELRLTPRTDETLVASASIFVDSETGMPLSVDVRAHGQEDPAFRVAFTKVSFTAPDAALFAFTPPAGATVTEQALPEHDGNADHEALTEKDLSDLAAGDLPVTVTGEGWAAVAELPAGTVSAELTSSPLFAQLTTSVTGGALFSTTLLNVLVTDDGRVLAGSVPVETLQAAAAE</sequence>
<feature type="signal peptide" evidence="2">
    <location>
        <begin position="1"/>
        <end position="26"/>
    </location>
</feature>
<comment type="caution">
    <text evidence="3">The sequence shown here is derived from an EMBL/GenBank/DDBJ whole genome shotgun (WGS) entry which is preliminary data.</text>
</comment>
<dbReference type="Gene3D" id="2.50.20.10">
    <property type="entry name" value="Lipoprotein localisation LolA/LolB/LppX"/>
    <property type="match status" value="1"/>
</dbReference>
<accession>A0A4R8ZWN6</accession>
<keyword evidence="4" id="KW-1185">Reference proteome</keyword>
<evidence type="ECO:0000313" key="3">
    <source>
        <dbReference type="EMBL" id="TFD47890.1"/>
    </source>
</evidence>
<feature type="compositionally biased region" description="Low complexity" evidence="1">
    <location>
        <begin position="74"/>
        <end position="84"/>
    </location>
</feature>
<evidence type="ECO:0000313" key="4">
    <source>
        <dbReference type="Proteomes" id="UP000297447"/>
    </source>
</evidence>
<feature type="region of interest" description="Disordered" evidence="1">
    <location>
        <begin position="65"/>
        <end position="84"/>
    </location>
</feature>
<dbReference type="OrthoDB" id="4822274at2"/>
<organism evidence="3 4">
    <name type="scientific">Cryobacterium frigoriphilum</name>
    <dbReference type="NCBI Taxonomy" id="1259150"/>
    <lineage>
        <taxon>Bacteria</taxon>
        <taxon>Bacillati</taxon>
        <taxon>Actinomycetota</taxon>
        <taxon>Actinomycetes</taxon>
        <taxon>Micrococcales</taxon>
        <taxon>Microbacteriaceae</taxon>
        <taxon>Cryobacterium</taxon>
    </lineage>
</organism>
<name>A0A4R8ZWN6_9MICO</name>
<dbReference type="PANTHER" id="PTHR37507:SF2">
    <property type="entry name" value="SPORULATION PROTEIN YDCC"/>
    <property type="match status" value="1"/>
</dbReference>
<evidence type="ECO:0000256" key="1">
    <source>
        <dbReference type="SAM" id="MobiDB-lite"/>
    </source>
</evidence>
<gene>
    <name evidence="3" type="ORF">E3T55_14365</name>
</gene>
<feature type="chain" id="PRO_5020334489" evidence="2">
    <location>
        <begin position="27"/>
        <end position="379"/>
    </location>
</feature>